<comment type="pathway">
    <text evidence="10">Porphyrin-containing compound metabolism; heme A biosynthesis; heme A from heme O: step 1/1.</text>
</comment>
<dbReference type="EMBL" id="JBJVNE010000255">
    <property type="protein sequence ID" value="MFM9653715.1"/>
    <property type="molecule type" value="Genomic_DNA"/>
</dbReference>
<dbReference type="RefSeq" id="WP_409097944.1">
    <property type="nucleotide sequence ID" value="NZ_JBJVNE010000255.1"/>
</dbReference>
<keyword evidence="8" id="KW-0350">Heme biosynthesis</keyword>
<evidence type="ECO:0000256" key="7">
    <source>
        <dbReference type="ARBA" id="ARBA00023004"/>
    </source>
</evidence>
<evidence type="ECO:0000256" key="5">
    <source>
        <dbReference type="ARBA" id="ARBA00022989"/>
    </source>
</evidence>
<evidence type="ECO:0000256" key="3">
    <source>
        <dbReference type="ARBA" id="ARBA00022692"/>
    </source>
</evidence>
<evidence type="ECO:0000313" key="14">
    <source>
        <dbReference type="Proteomes" id="UP001631993"/>
    </source>
</evidence>
<comment type="subcellular location">
    <subcellularLocation>
        <location evidence="2">Membrane</location>
        <topology evidence="2">Multi-pass membrane protein</topology>
    </subcellularLocation>
</comment>
<dbReference type="Proteomes" id="UP001631993">
    <property type="component" value="Unassembled WGS sequence"/>
</dbReference>
<sequence>ARLKTLAPGDRLAAYVLAALVFSQVVIGGFVAGLKAGRAYNTWPLMDGRLVPDGYWRLEPWWANLTDNMATVQFNHRLAAYLIVAFAVWHAV</sequence>
<evidence type="ECO:0000256" key="11">
    <source>
        <dbReference type="ARBA" id="ARBA00048044"/>
    </source>
</evidence>
<organism evidence="13 14">
    <name type="scientific">Streptomyces galilaeus</name>
    <dbReference type="NCBI Taxonomy" id="33899"/>
    <lineage>
        <taxon>Bacteria</taxon>
        <taxon>Bacillati</taxon>
        <taxon>Actinomycetota</taxon>
        <taxon>Actinomycetes</taxon>
        <taxon>Kitasatosporales</taxon>
        <taxon>Streptomycetaceae</taxon>
        <taxon>Streptomyces</taxon>
    </lineage>
</organism>
<evidence type="ECO:0000256" key="2">
    <source>
        <dbReference type="ARBA" id="ARBA00004141"/>
    </source>
</evidence>
<feature type="non-terminal residue" evidence="13">
    <location>
        <position position="92"/>
    </location>
</feature>
<keyword evidence="4" id="KW-0479">Metal-binding</keyword>
<dbReference type="Pfam" id="PF02628">
    <property type="entry name" value="COX15-CtaA"/>
    <property type="match status" value="1"/>
</dbReference>
<evidence type="ECO:0000256" key="1">
    <source>
        <dbReference type="ARBA" id="ARBA00001970"/>
    </source>
</evidence>
<keyword evidence="9 12" id="KW-0472">Membrane</keyword>
<name>A0ABW9J1D1_STRGJ</name>
<keyword evidence="14" id="KW-1185">Reference proteome</keyword>
<feature type="transmembrane region" description="Helical" evidence="12">
    <location>
        <begin position="12"/>
        <end position="34"/>
    </location>
</feature>
<dbReference type="PANTHER" id="PTHR23289:SF2">
    <property type="entry name" value="CYTOCHROME C OXIDASE ASSEMBLY PROTEIN COX15 HOMOLOG"/>
    <property type="match status" value="1"/>
</dbReference>
<comment type="caution">
    <text evidence="13">The sequence shown here is derived from an EMBL/GenBank/DDBJ whole genome shotgun (WGS) entry which is preliminary data.</text>
</comment>
<evidence type="ECO:0000313" key="13">
    <source>
        <dbReference type="EMBL" id="MFM9653715.1"/>
    </source>
</evidence>
<dbReference type="PANTHER" id="PTHR23289">
    <property type="entry name" value="CYTOCHROME C OXIDASE ASSEMBLY PROTEIN COX15"/>
    <property type="match status" value="1"/>
</dbReference>
<evidence type="ECO:0000256" key="12">
    <source>
        <dbReference type="SAM" id="Phobius"/>
    </source>
</evidence>
<accession>A0ABW9J1D1</accession>
<feature type="non-terminal residue" evidence="13">
    <location>
        <position position="1"/>
    </location>
</feature>
<evidence type="ECO:0000256" key="6">
    <source>
        <dbReference type="ARBA" id="ARBA00023002"/>
    </source>
</evidence>
<comment type="catalytic activity">
    <reaction evidence="11">
        <text>Fe(II)-heme o + 2 A + H2O = Fe(II)-heme a + 2 AH2</text>
        <dbReference type="Rhea" id="RHEA:63388"/>
        <dbReference type="ChEBI" id="CHEBI:13193"/>
        <dbReference type="ChEBI" id="CHEBI:15377"/>
        <dbReference type="ChEBI" id="CHEBI:17499"/>
        <dbReference type="ChEBI" id="CHEBI:60530"/>
        <dbReference type="ChEBI" id="CHEBI:61715"/>
        <dbReference type="EC" id="1.17.99.9"/>
    </reaction>
    <physiologicalReaction direction="left-to-right" evidence="11">
        <dbReference type="Rhea" id="RHEA:63389"/>
    </physiologicalReaction>
</comment>
<dbReference type="InterPro" id="IPR003780">
    <property type="entry name" value="COX15/CtaA_fam"/>
</dbReference>
<reference evidence="13 14" key="1">
    <citation type="submission" date="2024-12" db="EMBL/GenBank/DDBJ databases">
        <title>Forecasting of Potato common scab and diversities of Pathogenic streptomyces spp. in china.</title>
        <authorList>
            <person name="Handique U."/>
            <person name="Wu J."/>
        </authorList>
    </citation>
    <scope>NUCLEOTIDE SEQUENCE [LARGE SCALE GENOMIC DNA]</scope>
    <source>
        <strain evidence="13 14">ZRIMU1585</strain>
    </source>
</reference>
<keyword evidence="6" id="KW-0560">Oxidoreductase</keyword>
<keyword evidence="3 12" id="KW-0812">Transmembrane</keyword>
<comment type="cofactor">
    <cofactor evidence="1">
        <name>heme b</name>
        <dbReference type="ChEBI" id="CHEBI:60344"/>
    </cofactor>
</comment>
<evidence type="ECO:0000256" key="9">
    <source>
        <dbReference type="ARBA" id="ARBA00023136"/>
    </source>
</evidence>
<dbReference type="InterPro" id="IPR023754">
    <property type="entry name" value="HemeA_Synthase_type2"/>
</dbReference>
<keyword evidence="7" id="KW-0408">Iron</keyword>
<evidence type="ECO:0000256" key="4">
    <source>
        <dbReference type="ARBA" id="ARBA00022723"/>
    </source>
</evidence>
<protein>
    <submittedName>
        <fullName evidence="13">COX15/CtaA family protein</fullName>
    </submittedName>
</protein>
<keyword evidence="5 12" id="KW-1133">Transmembrane helix</keyword>
<gene>
    <name evidence="13" type="ORF">ACKI1S_47730</name>
</gene>
<proteinExistence type="predicted"/>
<evidence type="ECO:0000256" key="8">
    <source>
        <dbReference type="ARBA" id="ARBA00023133"/>
    </source>
</evidence>
<evidence type="ECO:0000256" key="10">
    <source>
        <dbReference type="ARBA" id="ARBA00044501"/>
    </source>
</evidence>